<protein>
    <submittedName>
        <fullName evidence="2">Uncharacterized protein</fullName>
    </submittedName>
</protein>
<feature type="compositionally biased region" description="Low complexity" evidence="1">
    <location>
        <begin position="107"/>
        <end position="119"/>
    </location>
</feature>
<dbReference type="AlphaFoldDB" id="A0A5K3G101"/>
<feature type="region of interest" description="Disordered" evidence="1">
    <location>
        <begin position="103"/>
        <end position="125"/>
    </location>
</feature>
<evidence type="ECO:0000313" key="2">
    <source>
        <dbReference type="WBParaSite" id="MCU_012646-RA"/>
    </source>
</evidence>
<reference evidence="2" key="1">
    <citation type="submission" date="2019-11" db="UniProtKB">
        <authorList>
            <consortium name="WormBaseParasite"/>
        </authorList>
    </citation>
    <scope>IDENTIFICATION</scope>
</reference>
<sequence length="125" mass="14561">MMQTGTFHVEFGVRAASVDIQVREAITREITLTCTVFAMRTGVVSIYRHRRSMRDFARTFGYRLTIIQINQRPLCCVVKRFRTQICQLLIHNRQNVHQCWRFQHPGSSSSLSSRSSSSLQRRNKA</sequence>
<evidence type="ECO:0000256" key="1">
    <source>
        <dbReference type="SAM" id="MobiDB-lite"/>
    </source>
</evidence>
<accession>A0A5K3G101</accession>
<dbReference type="WBParaSite" id="MCU_012646-RA">
    <property type="protein sequence ID" value="MCU_012646-RA"/>
    <property type="gene ID" value="MCU_012646"/>
</dbReference>
<name>A0A5K3G101_MESCO</name>
<organism evidence="2">
    <name type="scientific">Mesocestoides corti</name>
    <name type="common">Flatworm</name>
    <dbReference type="NCBI Taxonomy" id="53468"/>
    <lineage>
        <taxon>Eukaryota</taxon>
        <taxon>Metazoa</taxon>
        <taxon>Spiralia</taxon>
        <taxon>Lophotrochozoa</taxon>
        <taxon>Platyhelminthes</taxon>
        <taxon>Cestoda</taxon>
        <taxon>Eucestoda</taxon>
        <taxon>Cyclophyllidea</taxon>
        <taxon>Mesocestoididae</taxon>
        <taxon>Mesocestoides</taxon>
    </lineage>
</organism>
<proteinExistence type="predicted"/>